<evidence type="ECO:0000256" key="2">
    <source>
        <dbReference type="ARBA" id="ARBA00022884"/>
    </source>
</evidence>
<name>A0A1G2TFT1_9BACT</name>
<dbReference type="GO" id="GO:0070930">
    <property type="term" value="P:trans-translation-dependent protein tagging"/>
    <property type="evidence" value="ECO:0007669"/>
    <property type="project" value="TreeGrafter"/>
</dbReference>
<comment type="subcellular location">
    <subcellularLocation>
        <location evidence="3">Cytoplasm</location>
    </subcellularLocation>
    <text evidence="3">The tmRNA-SmpB complex associates with stalled 70S ribosomes.</text>
</comment>
<dbReference type="InterPro" id="IPR020081">
    <property type="entry name" value="SsrA-bd_prot_CS"/>
</dbReference>
<reference evidence="4 5" key="1">
    <citation type="journal article" date="2016" name="Nat. Commun.">
        <title>Thousands of microbial genomes shed light on interconnected biogeochemical processes in an aquifer system.</title>
        <authorList>
            <person name="Anantharaman K."/>
            <person name="Brown C.T."/>
            <person name="Hug L.A."/>
            <person name="Sharon I."/>
            <person name="Castelle C.J."/>
            <person name="Probst A.J."/>
            <person name="Thomas B.C."/>
            <person name="Singh A."/>
            <person name="Wilkins M.J."/>
            <person name="Karaoz U."/>
            <person name="Brodie E.L."/>
            <person name="Williams K.H."/>
            <person name="Hubbard S.S."/>
            <person name="Banfield J.F."/>
        </authorList>
    </citation>
    <scope>NUCLEOTIDE SEQUENCE [LARGE SCALE GENOMIC DNA]</scope>
</reference>
<evidence type="ECO:0000256" key="3">
    <source>
        <dbReference type="HAMAP-Rule" id="MF_00023"/>
    </source>
</evidence>
<dbReference type="Proteomes" id="UP000178175">
    <property type="component" value="Unassembled WGS sequence"/>
</dbReference>
<dbReference type="NCBIfam" id="NF003843">
    <property type="entry name" value="PRK05422.1"/>
    <property type="match status" value="1"/>
</dbReference>
<dbReference type="SUPFAM" id="SSF74982">
    <property type="entry name" value="Small protein B (SmpB)"/>
    <property type="match status" value="1"/>
</dbReference>
<dbReference type="HAMAP" id="MF_00023">
    <property type="entry name" value="SmpB"/>
    <property type="match status" value="1"/>
</dbReference>
<keyword evidence="2 3" id="KW-0694">RNA-binding</keyword>
<dbReference type="AlphaFoldDB" id="A0A1G2TFT1"/>
<keyword evidence="1 3" id="KW-0963">Cytoplasm</keyword>
<evidence type="ECO:0000313" key="5">
    <source>
        <dbReference type="Proteomes" id="UP000178175"/>
    </source>
</evidence>
<dbReference type="InterPro" id="IPR023620">
    <property type="entry name" value="SmpB"/>
</dbReference>
<dbReference type="CDD" id="cd09294">
    <property type="entry name" value="SmpB"/>
    <property type="match status" value="1"/>
</dbReference>
<evidence type="ECO:0000256" key="1">
    <source>
        <dbReference type="ARBA" id="ARBA00022490"/>
    </source>
</evidence>
<comment type="function">
    <text evidence="3">Required for rescue of stalled ribosomes mediated by trans-translation. Binds to transfer-messenger RNA (tmRNA), required for stable association of tmRNA with ribosomes. tmRNA and SmpB together mimic tRNA shape, replacing the anticodon stem-loop with SmpB. tmRNA is encoded by the ssrA gene; the 2 termini fold to resemble tRNA(Ala) and it encodes a 'tag peptide', a short internal open reading frame. During trans-translation Ala-aminoacylated tmRNA acts like a tRNA, entering the A-site of stalled ribosomes, displacing the stalled mRNA. The ribosome then switches to translate the ORF on the tmRNA; the nascent peptide is terminated with the 'tag peptide' encoded by the tmRNA and targeted for degradation. The ribosome is freed to recommence translation, which seems to be the essential function of trans-translation.</text>
</comment>
<dbReference type="GO" id="GO:0005829">
    <property type="term" value="C:cytosol"/>
    <property type="evidence" value="ECO:0007669"/>
    <property type="project" value="TreeGrafter"/>
</dbReference>
<protein>
    <recommendedName>
        <fullName evidence="3">SsrA-binding protein</fullName>
    </recommendedName>
    <alternativeName>
        <fullName evidence="3">Small protein B</fullName>
    </alternativeName>
</protein>
<dbReference type="Gene3D" id="2.40.280.10">
    <property type="match status" value="1"/>
</dbReference>
<organism evidence="4 5">
    <name type="scientific">Candidatus Zambryskibacteria bacterium RIFCSPHIGHO2_02_FULL_43_14</name>
    <dbReference type="NCBI Taxonomy" id="1802748"/>
    <lineage>
        <taxon>Bacteria</taxon>
        <taxon>Candidatus Zambryskiibacteriota</taxon>
    </lineage>
</organism>
<dbReference type="InterPro" id="IPR000037">
    <property type="entry name" value="SsrA-bd_prot"/>
</dbReference>
<comment type="similarity">
    <text evidence="3">Belongs to the SmpB family.</text>
</comment>
<sequence>MVNNIESMTVYANNSKALFDYEILERLTAGLELLGTEVKSVRAGKCNLRGAFIAVRDTEAYLVGADIPAYQPKNAPKDYDALRTRKLLLSKSELMELKDAESTKGLTIIPLSVYSKGRFLKLDIAIARGKKKFDKRQAIKKRDIERDLKRTL</sequence>
<accession>A0A1G2TFT1</accession>
<dbReference type="EMBL" id="MHVR01000013">
    <property type="protein sequence ID" value="OHA96022.1"/>
    <property type="molecule type" value="Genomic_DNA"/>
</dbReference>
<comment type="caution">
    <text evidence="4">The sequence shown here is derived from an EMBL/GenBank/DDBJ whole genome shotgun (WGS) entry which is preliminary data.</text>
</comment>
<proteinExistence type="inferred from homology"/>
<dbReference type="PANTHER" id="PTHR30308:SF2">
    <property type="entry name" value="SSRA-BINDING PROTEIN"/>
    <property type="match status" value="1"/>
</dbReference>
<gene>
    <name evidence="3" type="primary">smpB</name>
    <name evidence="4" type="ORF">A3C70_01205</name>
</gene>
<evidence type="ECO:0000313" key="4">
    <source>
        <dbReference type="EMBL" id="OHA96022.1"/>
    </source>
</evidence>
<dbReference type="PROSITE" id="PS01317">
    <property type="entry name" value="SSRP"/>
    <property type="match status" value="1"/>
</dbReference>
<dbReference type="PANTHER" id="PTHR30308">
    <property type="entry name" value="TMRNA-BINDING COMPONENT OF TRANS-TRANSLATION TAGGING COMPLEX"/>
    <property type="match status" value="1"/>
</dbReference>
<dbReference type="NCBIfam" id="TIGR00086">
    <property type="entry name" value="smpB"/>
    <property type="match status" value="1"/>
</dbReference>
<dbReference type="GO" id="GO:0003723">
    <property type="term" value="F:RNA binding"/>
    <property type="evidence" value="ECO:0007669"/>
    <property type="project" value="UniProtKB-UniRule"/>
</dbReference>
<dbReference type="Pfam" id="PF01668">
    <property type="entry name" value="SmpB"/>
    <property type="match status" value="1"/>
</dbReference>
<dbReference type="GO" id="GO:0070929">
    <property type="term" value="P:trans-translation"/>
    <property type="evidence" value="ECO:0007669"/>
    <property type="project" value="UniProtKB-UniRule"/>
</dbReference>